<dbReference type="Proteomes" id="UP000179807">
    <property type="component" value="Unassembled WGS sequence"/>
</dbReference>
<dbReference type="InterPro" id="IPR004521">
    <property type="entry name" value="Uncharacterised_CHP00451"/>
</dbReference>
<dbReference type="PANTHER" id="PTHR22798:SF0">
    <property type="entry name" value="MALIGNANT T-CELL-AMPLIFIED SEQUENCE 1"/>
    <property type="match status" value="1"/>
</dbReference>
<dbReference type="InterPro" id="IPR016437">
    <property type="entry name" value="MCT-1/Tma20"/>
</dbReference>
<keyword evidence="6" id="KW-1185">Reference proteome</keyword>
<keyword evidence="2 3" id="KW-0963">Cytoplasm</keyword>
<dbReference type="PROSITE" id="PS50890">
    <property type="entry name" value="PUA"/>
    <property type="match status" value="1"/>
</dbReference>
<protein>
    <submittedName>
        <fullName evidence="5">Translation machinery-associated protein 20</fullName>
    </submittedName>
</protein>
<dbReference type="InterPro" id="IPR002478">
    <property type="entry name" value="PUA"/>
</dbReference>
<dbReference type="SUPFAM" id="SSF88697">
    <property type="entry name" value="PUA domain-like"/>
    <property type="match status" value="1"/>
</dbReference>
<dbReference type="GO" id="GO:0001731">
    <property type="term" value="P:formation of translation preinitiation complex"/>
    <property type="evidence" value="ECO:0007669"/>
    <property type="project" value="TreeGrafter"/>
</dbReference>
<dbReference type="CDD" id="cd11580">
    <property type="entry name" value="eIF2D_N_like"/>
    <property type="match status" value="1"/>
</dbReference>
<comment type="caution">
    <text evidence="5">The sequence shown here is derived from an EMBL/GenBank/DDBJ whole genome shotgun (WGS) entry which is preliminary data.</text>
</comment>
<dbReference type="GO" id="GO:0005737">
    <property type="term" value="C:cytoplasm"/>
    <property type="evidence" value="ECO:0007669"/>
    <property type="project" value="UniProtKB-SubCell"/>
</dbReference>
<dbReference type="OrthoDB" id="10249667at2759"/>
<evidence type="ECO:0000313" key="6">
    <source>
        <dbReference type="Proteomes" id="UP000179807"/>
    </source>
</evidence>
<dbReference type="RefSeq" id="XP_068365865.1">
    <property type="nucleotide sequence ID" value="XM_068499534.1"/>
</dbReference>
<reference evidence="5" key="1">
    <citation type="submission" date="2016-10" db="EMBL/GenBank/DDBJ databases">
        <authorList>
            <person name="Benchimol M."/>
            <person name="Almeida L.G."/>
            <person name="Vasconcelos A.T."/>
            <person name="Perreira-Neves A."/>
            <person name="Rosa I.A."/>
            <person name="Tasca T."/>
            <person name="Bogo M.R."/>
            <person name="de Souza W."/>
        </authorList>
    </citation>
    <scope>NUCLEOTIDE SEQUENCE [LARGE SCALE GENOMIC DNA]</scope>
    <source>
        <strain evidence="5">K</strain>
    </source>
</reference>
<dbReference type="GeneID" id="94834238"/>
<dbReference type="Gene3D" id="3.10.400.20">
    <property type="match status" value="1"/>
</dbReference>
<dbReference type="PIRSF" id="PIRSF005067">
    <property type="entry name" value="Tma_RNA-bind_prd"/>
    <property type="match status" value="1"/>
</dbReference>
<dbReference type="Pfam" id="PF17832">
    <property type="entry name" value="Pre-PUA"/>
    <property type="match status" value="1"/>
</dbReference>
<name>A0A1J4KN38_9EUKA</name>
<evidence type="ECO:0000313" key="5">
    <source>
        <dbReference type="EMBL" id="OHT12729.1"/>
    </source>
</evidence>
<comment type="subcellular location">
    <subcellularLocation>
        <location evidence="1 3">Cytoplasm</location>
    </subcellularLocation>
</comment>
<dbReference type="NCBIfam" id="TIGR00451">
    <property type="entry name" value="unchar_dom_2"/>
    <property type="match status" value="1"/>
</dbReference>
<evidence type="ECO:0000256" key="3">
    <source>
        <dbReference type="PIRNR" id="PIRNR005067"/>
    </source>
</evidence>
<dbReference type="GO" id="GO:0003723">
    <property type="term" value="F:RNA binding"/>
    <property type="evidence" value="ECO:0007669"/>
    <property type="project" value="InterPro"/>
</dbReference>
<organism evidence="5 6">
    <name type="scientific">Tritrichomonas foetus</name>
    <dbReference type="NCBI Taxonomy" id="1144522"/>
    <lineage>
        <taxon>Eukaryota</taxon>
        <taxon>Metamonada</taxon>
        <taxon>Parabasalia</taxon>
        <taxon>Tritrichomonadida</taxon>
        <taxon>Tritrichomonadidae</taxon>
        <taxon>Tritrichomonas</taxon>
    </lineage>
</organism>
<sequence length="176" mass="19726">MFNKIDDKLKKHNKIGNKEVKNLKTAALKSMPAFKNIENVVFKNKCPVEQYKIEQHLELYAVENRPILFKIPSGQVLPHLKYVIEYPDLLPCVYVDDGAVRALLRGATLMAPGIKQVPQPFESGDVLAIRLLEQEAAFAVGVAVVSSEEMAKNPKGDAIDIKHILKDGLWEHRDGL</sequence>
<dbReference type="PANTHER" id="PTHR22798">
    <property type="entry name" value="MCT-1 PROTEIN"/>
    <property type="match status" value="1"/>
</dbReference>
<dbReference type="AlphaFoldDB" id="A0A1J4KN38"/>
<proteinExistence type="predicted"/>
<accession>A0A1J4KN38</accession>
<evidence type="ECO:0000259" key="4">
    <source>
        <dbReference type="SMART" id="SM00359"/>
    </source>
</evidence>
<gene>
    <name evidence="5" type="primary">TMA20</name>
    <name evidence="5" type="ORF">TRFO_17353</name>
</gene>
<dbReference type="Pfam" id="PF01472">
    <property type="entry name" value="PUA"/>
    <property type="match status" value="1"/>
</dbReference>
<dbReference type="InterPro" id="IPR041366">
    <property type="entry name" value="Pre-PUA"/>
</dbReference>
<evidence type="ECO:0000256" key="2">
    <source>
        <dbReference type="ARBA" id="ARBA00022490"/>
    </source>
</evidence>
<dbReference type="VEuPathDB" id="TrichDB:TRFO_17353"/>
<feature type="domain" description="PUA" evidence="4">
    <location>
        <begin position="91"/>
        <end position="166"/>
    </location>
</feature>
<dbReference type="InterPro" id="IPR015947">
    <property type="entry name" value="PUA-like_sf"/>
</dbReference>
<dbReference type="EMBL" id="MLAK01000557">
    <property type="protein sequence ID" value="OHT12729.1"/>
    <property type="molecule type" value="Genomic_DNA"/>
</dbReference>
<evidence type="ECO:0000256" key="1">
    <source>
        <dbReference type="ARBA" id="ARBA00004496"/>
    </source>
</evidence>
<dbReference type="SMART" id="SM00359">
    <property type="entry name" value="PUA"/>
    <property type="match status" value="1"/>
</dbReference>